<keyword evidence="2" id="KW-1185">Reference proteome</keyword>
<protein>
    <submittedName>
        <fullName evidence="1">Uncharacterized protein</fullName>
    </submittedName>
</protein>
<dbReference type="Proteomes" id="UP000479000">
    <property type="component" value="Unassembled WGS sequence"/>
</dbReference>
<dbReference type="AlphaFoldDB" id="A0A6H5FZI7"/>
<evidence type="ECO:0000313" key="2">
    <source>
        <dbReference type="Proteomes" id="UP000479000"/>
    </source>
</evidence>
<evidence type="ECO:0000313" key="1">
    <source>
        <dbReference type="EMBL" id="CAA9995129.1"/>
    </source>
</evidence>
<reference evidence="1 2" key="1">
    <citation type="submission" date="2020-02" db="EMBL/GenBank/DDBJ databases">
        <authorList>
            <person name="Ferguson B K."/>
        </authorList>
    </citation>
    <scope>NUCLEOTIDE SEQUENCE [LARGE SCALE GENOMIC DNA]</scope>
</reference>
<name>A0A6H5FZI7_9HEMI</name>
<sequence>MTRPEDRSFPGHSRRRLYRIPAYAYFEHKARGCDQDAIFAEIIIDYNSRGNNRIVAVEELVHVFTRMACLCIGLIMFWEYQEHVVSNKSLFVVSAESLILFSYLRKKEVKLVPSQRTTPRVHSRQPRSTKLVDEFVLKTTSRAPAAQTVEQQNLAVTTPYLGKNTGMYTHPPLIYEDRCPPRNARALRHSSAIRCASPMLPIHHRSHRAHTFPSSALRSANHLARTTRTLRSRPIPKIKISNLPDY</sequence>
<dbReference type="EMBL" id="CADCXU010003094">
    <property type="protein sequence ID" value="CAA9995129.1"/>
    <property type="molecule type" value="Genomic_DNA"/>
</dbReference>
<organism evidence="1 2">
    <name type="scientific">Nesidiocoris tenuis</name>
    <dbReference type="NCBI Taxonomy" id="355587"/>
    <lineage>
        <taxon>Eukaryota</taxon>
        <taxon>Metazoa</taxon>
        <taxon>Ecdysozoa</taxon>
        <taxon>Arthropoda</taxon>
        <taxon>Hexapoda</taxon>
        <taxon>Insecta</taxon>
        <taxon>Pterygota</taxon>
        <taxon>Neoptera</taxon>
        <taxon>Paraneoptera</taxon>
        <taxon>Hemiptera</taxon>
        <taxon>Heteroptera</taxon>
        <taxon>Panheteroptera</taxon>
        <taxon>Cimicomorpha</taxon>
        <taxon>Miridae</taxon>
        <taxon>Dicyphina</taxon>
        <taxon>Nesidiocoris</taxon>
    </lineage>
</organism>
<gene>
    <name evidence="1" type="ORF">NTEN_LOCUS1920</name>
</gene>
<accession>A0A6H5FZI7</accession>
<proteinExistence type="predicted"/>